<comment type="caution">
    <text evidence="1">The sequence shown here is derived from an EMBL/GenBank/DDBJ whole genome shotgun (WGS) entry which is preliminary data.</text>
</comment>
<dbReference type="Proteomes" id="UP000243217">
    <property type="component" value="Unassembled WGS sequence"/>
</dbReference>
<evidence type="ECO:0000313" key="2">
    <source>
        <dbReference type="Proteomes" id="UP000243217"/>
    </source>
</evidence>
<dbReference type="SUPFAM" id="SSF48403">
    <property type="entry name" value="Ankyrin repeat"/>
    <property type="match status" value="1"/>
</dbReference>
<name>A0A1W0A1C5_9STRA</name>
<evidence type="ECO:0000313" key="1">
    <source>
        <dbReference type="EMBL" id="OQS04065.1"/>
    </source>
</evidence>
<protein>
    <submittedName>
        <fullName evidence="1">Uncharacterized protein</fullName>
    </submittedName>
</protein>
<reference evidence="1 2" key="1">
    <citation type="journal article" date="2014" name="Genome Biol. Evol.">
        <title>The secreted proteins of Achlya hypogyna and Thraustotheca clavata identify the ancestral oomycete secretome and reveal gene acquisitions by horizontal gene transfer.</title>
        <authorList>
            <person name="Misner I."/>
            <person name="Blouin N."/>
            <person name="Leonard G."/>
            <person name="Richards T.A."/>
            <person name="Lane C.E."/>
        </authorList>
    </citation>
    <scope>NUCLEOTIDE SEQUENCE [LARGE SCALE GENOMIC DNA]</scope>
    <source>
        <strain evidence="1 2">ATCC 34112</strain>
    </source>
</reference>
<organism evidence="1 2">
    <name type="scientific">Thraustotheca clavata</name>
    <dbReference type="NCBI Taxonomy" id="74557"/>
    <lineage>
        <taxon>Eukaryota</taxon>
        <taxon>Sar</taxon>
        <taxon>Stramenopiles</taxon>
        <taxon>Oomycota</taxon>
        <taxon>Saprolegniomycetes</taxon>
        <taxon>Saprolegniales</taxon>
        <taxon>Achlyaceae</taxon>
        <taxon>Thraustotheca</taxon>
    </lineage>
</organism>
<dbReference type="EMBL" id="JNBS01000686">
    <property type="protein sequence ID" value="OQS04065.1"/>
    <property type="molecule type" value="Genomic_DNA"/>
</dbReference>
<dbReference type="InterPro" id="IPR036770">
    <property type="entry name" value="Ankyrin_rpt-contain_sf"/>
</dbReference>
<feature type="non-terminal residue" evidence="1">
    <location>
        <position position="119"/>
    </location>
</feature>
<gene>
    <name evidence="1" type="ORF">THRCLA_20986</name>
</gene>
<dbReference type="PANTHER" id="PTHR46586:SF3">
    <property type="entry name" value="ANKYRIN REPEAT-CONTAINING PROTEIN"/>
    <property type="match status" value="1"/>
</dbReference>
<sequence length="119" mass="13611">MDVNHAEHKLWTMLQLKAILELPTKRKSKLSRGLYGAVKNGHYDFVKYLEKHLKVEFSTRAIALDGCLCTIRFLCEQRHMKCTTNAMDYAAAYDYLSIVKYLHFNCTEGCSANAMDLAA</sequence>
<dbReference type="Gene3D" id="1.25.40.20">
    <property type="entry name" value="Ankyrin repeat-containing domain"/>
    <property type="match status" value="1"/>
</dbReference>
<dbReference type="InterPro" id="IPR052050">
    <property type="entry name" value="SecEffector_AnkRepeat"/>
</dbReference>
<accession>A0A1W0A1C5</accession>
<proteinExistence type="predicted"/>
<dbReference type="AlphaFoldDB" id="A0A1W0A1C5"/>
<keyword evidence="2" id="KW-1185">Reference proteome</keyword>
<dbReference type="PANTHER" id="PTHR46586">
    <property type="entry name" value="ANKYRIN REPEAT-CONTAINING PROTEIN"/>
    <property type="match status" value="1"/>
</dbReference>